<dbReference type="PIRSF" id="PIRSF000887">
    <property type="entry name" value="Pesterase_MJ0037"/>
    <property type="match status" value="1"/>
</dbReference>
<sequence>MTDTGVEIDVPFAVHDRAVFVPAAETLVLADVHLGKAAASSVDAPIDDGADVCDRLADLLVATEPSTVVVAGDLLDSFSRLPRGVERDLERLIDVVNAAEAELVVTPGNHDTMLEAAFDGETALEYELADGETVVCHGHERPETTAERYVVGHDHPALSIEGSKRPCVLYGPDAYEGADVLVLPAFTRLAAGATVNRMAGREFQTPLVRNADEFYPAVRDDSSGETLWFPPLGELRKLL</sequence>
<gene>
    <name evidence="3" type="ORF">SAMN04488694_11561</name>
    <name evidence="2" type="ORF">SAMN05192552_101332</name>
</gene>
<evidence type="ECO:0000313" key="4">
    <source>
        <dbReference type="Proteomes" id="UP000199320"/>
    </source>
</evidence>
<dbReference type="Proteomes" id="UP000199320">
    <property type="component" value="Unassembled WGS sequence"/>
</dbReference>
<dbReference type="InterPro" id="IPR024173">
    <property type="entry name" value="Pesterase_MJ0037-like"/>
</dbReference>
<dbReference type="EMBL" id="FMZP01000013">
    <property type="protein sequence ID" value="SDD12058.1"/>
    <property type="molecule type" value="Genomic_DNA"/>
</dbReference>
<dbReference type="GO" id="GO:0016787">
    <property type="term" value="F:hydrolase activity"/>
    <property type="evidence" value="ECO:0007669"/>
    <property type="project" value="InterPro"/>
</dbReference>
<dbReference type="PANTHER" id="PTHR39323:SF1">
    <property type="entry name" value="BLR1149 PROTEIN"/>
    <property type="match status" value="1"/>
</dbReference>
<dbReference type="SUPFAM" id="SSF56300">
    <property type="entry name" value="Metallo-dependent phosphatases"/>
    <property type="match status" value="1"/>
</dbReference>
<accession>A0A1G6S5C0</accession>
<dbReference type="Pfam" id="PF00149">
    <property type="entry name" value="Metallophos"/>
    <property type="match status" value="1"/>
</dbReference>
<dbReference type="PANTHER" id="PTHR39323">
    <property type="entry name" value="BLR1149 PROTEIN"/>
    <property type="match status" value="1"/>
</dbReference>
<evidence type="ECO:0000313" key="3">
    <source>
        <dbReference type="EMBL" id="SET88119.1"/>
    </source>
</evidence>
<keyword evidence="4" id="KW-1185">Reference proteome</keyword>
<dbReference type="AlphaFoldDB" id="A0A1G6S5C0"/>
<dbReference type="Proteomes" id="UP000324021">
    <property type="component" value="Unassembled WGS sequence"/>
</dbReference>
<protein>
    <submittedName>
        <fullName evidence="2">Putative phosphoesterase</fullName>
    </submittedName>
</protein>
<reference evidence="4 5" key="2">
    <citation type="submission" date="2016-10" db="EMBL/GenBank/DDBJ databases">
        <authorList>
            <person name="Varghese N."/>
            <person name="Submissions S."/>
        </authorList>
    </citation>
    <scope>NUCLEOTIDE SEQUENCE [LARGE SCALE GENOMIC DNA]</scope>
    <source>
        <strain evidence="2 5">CDM_1</strain>
        <strain evidence="4">CDM_6</strain>
    </source>
</reference>
<feature type="domain" description="Calcineurin-like phosphoesterase" evidence="1">
    <location>
        <begin position="27"/>
        <end position="137"/>
    </location>
</feature>
<dbReference type="OrthoDB" id="18264at2157"/>
<organism evidence="2 5">
    <name type="scientific">Natrinema hispanicum</name>
    <dbReference type="NCBI Taxonomy" id="392421"/>
    <lineage>
        <taxon>Archaea</taxon>
        <taxon>Methanobacteriati</taxon>
        <taxon>Methanobacteriota</taxon>
        <taxon>Stenosarchaea group</taxon>
        <taxon>Halobacteria</taxon>
        <taxon>Halobacteriales</taxon>
        <taxon>Natrialbaceae</taxon>
        <taxon>Natrinema</taxon>
    </lineage>
</organism>
<evidence type="ECO:0000259" key="1">
    <source>
        <dbReference type="Pfam" id="PF00149"/>
    </source>
</evidence>
<proteinExistence type="predicted"/>
<dbReference type="EMBL" id="FOIC01000015">
    <property type="protein sequence ID" value="SET88119.1"/>
    <property type="molecule type" value="Genomic_DNA"/>
</dbReference>
<dbReference type="InterPro" id="IPR029052">
    <property type="entry name" value="Metallo-depent_PP-like"/>
</dbReference>
<name>A0A1G6S5C0_9EURY</name>
<evidence type="ECO:0000313" key="5">
    <source>
        <dbReference type="Proteomes" id="UP000324021"/>
    </source>
</evidence>
<evidence type="ECO:0000313" key="2">
    <source>
        <dbReference type="EMBL" id="SDD12058.1"/>
    </source>
</evidence>
<dbReference type="STRING" id="392421.SAMN04488694_11561"/>
<dbReference type="InterPro" id="IPR004843">
    <property type="entry name" value="Calcineurin-like_PHP"/>
</dbReference>
<dbReference type="Gene3D" id="3.60.21.10">
    <property type="match status" value="1"/>
</dbReference>
<reference evidence="3" key="1">
    <citation type="submission" date="2016-10" db="EMBL/GenBank/DDBJ databases">
        <authorList>
            <person name="de Groot N.N."/>
        </authorList>
    </citation>
    <scope>NUCLEOTIDE SEQUENCE [LARGE SCALE GENOMIC DNA]</scope>
    <source>
        <strain evidence="3">CDM_6</strain>
    </source>
</reference>
<dbReference type="RefSeq" id="WP_092933993.1">
    <property type="nucleotide sequence ID" value="NZ_FMZP01000013.1"/>
</dbReference>